<dbReference type="Proteomes" id="UP001207468">
    <property type="component" value="Unassembled WGS sequence"/>
</dbReference>
<keyword evidence="2" id="KW-1185">Reference proteome</keyword>
<organism evidence="1 2">
    <name type="scientific">Russula earlei</name>
    <dbReference type="NCBI Taxonomy" id="71964"/>
    <lineage>
        <taxon>Eukaryota</taxon>
        <taxon>Fungi</taxon>
        <taxon>Dikarya</taxon>
        <taxon>Basidiomycota</taxon>
        <taxon>Agaricomycotina</taxon>
        <taxon>Agaricomycetes</taxon>
        <taxon>Russulales</taxon>
        <taxon>Russulaceae</taxon>
        <taxon>Russula</taxon>
    </lineage>
</organism>
<comment type="caution">
    <text evidence="1">The sequence shown here is derived from an EMBL/GenBank/DDBJ whole genome shotgun (WGS) entry which is preliminary data.</text>
</comment>
<gene>
    <name evidence="1" type="ORF">F5148DRAFT_1275330</name>
</gene>
<reference evidence="1" key="1">
    <citation type="submission" date="2021-03" db="EMBL/GenBank/DDBJ databases">
        <title>Evolutionary priming and transition to the ectomycorrhizal habit in an iconic lineage of mushroom-forming fungi: is preadaptation a requirement?</title>
        <authorList>
            <consortium name="DOE Joint Genome Institute"/>
            <person name="Looney B.P."/>
            <person name="Miyauchi S."/>
            <person name="Morin E."/>
            <person name="Drula E."/>
            <person name="Courty P.E."/>
            <person name="Chicoki N."/>
            <person name="Fauchery L."/>
            <person name="Kohler A."/>
            <person name="Kuo A."/>
            <person name="LaButti K."/>
            <person name="Pangilinan J."/>
            <person name="Lipzen A."/>
            <person name="Riley R."/>
            <person name="Andreopoulos W."/>
            <person name="He G."/>
            <person name="Johnson J."/>
            <person name="Barry K.W."/>
            <person name="Grigoriev I.V."/>
            <person name="Nagy L."/>
            <person name="Hibbett D."/>
            <person name="Henrissat B."/>
            <person name="Matheny P.B."/>
            <person name="Labbe J."/>
            <person name="Martin A.F."/>
        </authorList>
    </citation>
    <scope>NUCLEOTIDE SEQUENCE</scope>
    <source>
        <strain evidence="1">BPL698</strain>
    </source>
</reference>
<proteinExistence type="predicted"/>
<evidence type="ECO:0000313" key="2">
    <source>
        <dbReference type="Proteomes" id="UP001207468"/>
    </source>
</evidence>
<evidence type="ECO:0000313" key="1">
    <source>
        <dbReference type="EMBL" id="KAI9509313.1"/>
    </source>
</evidence>
<dbReference type="EMBL" id="JAGFNK010000067">
    <property type="protein sequence ID" value="KAI9509313.1"/>
    <property type="molecule type" value="Genomic_DNA"/>
</dbReference>
<protein>
    <submittedName>
        <fullName evidence="1">Uncharacterized protein</fullName>
    </submittedName>
</protein>
<accession>A0ACC0UC67</accession>
<sequence length="261" mass="29288">MLPLTLPIFFLIASPISVLACEGQCIAGITRAWLGNYTSPLNTVYQDIAQQISQTLLSAERYHDVMSYLRPIQSAFEDDSYDGMESAIFPSYFHGKCQRNGVDPPGCPNPDCPVVCGTPGSLVHFYPKLRFIAYNYTRNTLGRLSSPGSDAYKRVEGAVLQASAEHRRRERERRRVPWFEYAITGAGGELVHGLSRGRNISHAWTREVESVESVKKELKEILRQTPSLLEKACGGHASEEENALPKCSWEERMKAYILTFP</sequence>
<name>A0ACC0UC67_9AGAM</name>